<name>A0ABP9PZP8_9ACTN</name>
<dbReference type="PANTHER" id="PTHR11022">
    <property type="entry name" value="PEPTIDOGLYCAN RECOGNITION PROTEIN"/>
    <property type="match status" value="1"/>
</dbReference>
<feature type="domain" description="N-acetylmuramoyl-L-alanine amidase" evidence="1">
    <location>
        <begin position="67"/>
        <end position="199"/>
    </location>
</feature>
<dbReference type="InterPro" id="IPR036505">
    <property type="entry name" value="Amidase/PGRP_sf"/>
</dbReference>
<dbReference type="EMBL" id="BAABKG010000005">
    <property type="protein sequence ID" value="GAA5154836.1"/>
    <property type="molecule type" value="Genomic_DNA"/>
</dbReference>
<sequence length="221" mass="23992">MPKIATRVAGAVSRLLRGTPTQRVIRAARRRGVTVYSRGQWGSRQGRVYADRRRDTARGRWGRFIQPADTVVQHITVTTPSGDVRADARTVEQIGMERFGSGVSYNWLVDMTTGEVCAGQPLDSKGTHTVNDKGVPGYSKDQNLVARAIAVIGQPGTRLSPRAEMAIGELLAAHVDAGAITPGFDYVPHSLFAAKDCPCDATRNRMAAIRDRVTALVGRRP</sequence>
<evidence type="ECO:0000313" key="2">
    <source>
        <dbReference type="EMBL" id="GAA5154836.1"/>
    </source>
</evidence>
<dbReference type="InterPro" id="IPR015510">
    <property type="entry name" value="PGRP"/>
</dbReference>
<evidence type="ECO:0000259" key="1">
    <source>
        <dbReference type="Pfam" id="PF01510"/>
    </source>
</evidence>
<gene>
    <name evidence="2" type="ORF">GCM10023340_39020</name>
</gene>
<dbReference type="SUPFAM" id="SSF55846">
    <property type="entry name" value="N-acetylmuramoyl-L-alanine amidase-like"/>
    <property type="match status" value="1"/>
</dbReference>
<protein>
    <recommendedName>
        <fullName evidence="1">N-acetylmuramoyl-L-alanine amidase domain-containing protein</fullName>
    </recommendedName>
</protein>
<dbReference type="Pfam" id="PF01510">
    <property type="entry name" value="Amidase_2"/>
    <property type="match status" value="1"/>
</dbReference>
<dbReference type="Gene3D" id="3.40.80.10">
    <property type="entry name" value="Peptidoglycan recognition protein-like"/>
    <property type="match status" value="1"/>
</dbReference>
<proteinExistence type="predicted"/>
<keyword evidence="3" id="KW-1185">Reference proteome</keyword>
<comment type="caution">
    <text evidence="2">The sequence shown here is derived from an EMBL/GenBank/DDBJ whole genome shotgun (WGS) entry which is preliminary data.</text>
</comment>
<dbReference type="PANTHER" id="PTHR11022:SF41">
    <property type="entry name" value="PEPTIDOGLYCAN-RECOGNITION PROTEIN LC-RELATED"/>
    <property type="match status" value="1"/>
</dbReference>
<evidence type="ECO:0000313" key="3">
    <source>
        <dbReference type="Proteomes" id="UP001500221"/>
    </source>
</evidence>
<organism evidence="2 3">
    <name type="scientific">Nocardioides marinquilinus</name>
    <dbReference type="NCBI Taxonomy" id="1210400"/>
    <lineage>
        <taxon>Bacteria</taxon>
        <taxon>Bacillati</taxon>
        <taxon>Actinomycetota</taxon>
        <taxon>Actinomycetes</taxon>
        <taxon>Propionibacteriales</taxon>
        <taxon>Nocardioidaceae</taxon>
        <taxon>Nocardioides</taxon>
    </lineage>
</organism>
<dbReference type="InterPro" id="IPR002502">
    <property type="entry name" value="Amidase_domain"/>
</dbReference>
<dbReference type="RefSeq" id="WP_345462702.1">
    <property type="nucleotide sequence ID" value="NZ_BAABKG010000005.1"/>
</dbReference>
<reference evidence="3" key="1">
    <citation type="journal article" date="2019" name="Int. J. Syst. Evol. Microbiol.">
        <title>The Global Catalogue of Microorganisms (GCM) 10K type strain sequencing project: providing services to taxonomists for standard genome sequencing and annotation.</title>
        <authorList>
            <consortium name="The Broad Institute Genomics Platform"/>
            <consortium name="The Broad Institute Genome Sequencing Center for Infectious Disease"/>
            <person name="Wu L."/>
            <person name="Ma J."/>
        </authorList>
    </citation>
    <scope>NUCLEOTIDE SEQUENCE [LARGE SCALE GENOMIC DNA]</scope>
    <source>
        <strain evidence="3">JCM 18459</strain>
    </source>
</reference>
<dbReference type="Proteomes" id="UP001500221">
    <property type="component" value="Unassembled WGS sequence"/>
</dbReference>
<accession>A0ABP9PZP8</accession>